<sequence length="75" mass="8360">MHKRPKIVPTSTGIRFGPKTAEKPSDDRWEVVIEGSLGPPHYLAWRVRDGGDEGTAPEAHVIRPWRGRFPGEMAA</sequence>
<evidence type="ECO:0000313" key="2">
    <source>
        <dbReference type="EMBL" id="KAJ1106125.1"/>
    </source>
</evidence>
<evidence type="ECO:0000313" key="3">
    <source>
        <dbReference type="Proteomes" id="UP001066276"/>
    </source>
</evidence>
<organism evidence="2 3">
    <name type="scientific">Pleurodeles waltl</name>
    <name type="common">Iberian ribbed newt</name>
    <dbReference type="NCBI Taxonomy" id="8319"/>
    <lineage>
        <taxon>Eukaryota</taxon>
        <taxon>Metazoa</taxon>
        <taxon>Chordata</taxon>
        <taxon>Craniata</taxon>
        <taxon>Vertebrata</taxon>
        <taxon>Euteleostomi</taxon>
        <taxon>Amphibia</taxon>
        <taxon>Batrachia</taxon>
        <taxon>Caudata</taxon>
        <taxon>Salamandroidea</taxon>
        <taxon>Salamandridae</taxon>
        <taxon>Pleurodelinae</taxon>
        <taxon>Pleurodeles</taxon>
    </lineage>
</organism>
<evidence type="ECO:0000256" key="1">
    <source>
        <dbReference type="SAM" id="MobiDB-lite"/>
    </source>
</evidence>
<protein>
    <submittedName>
        <fullName evidence="2">Uncharacterized protein</fullName>
    </submittedName>
</protein>
<reference evidence="2" key="1">
    <citation type="journal article" date="2022" name="bioRxiv">
        <title>Sequencing and chromosome-scale assembly of the giantPleurodeles waltlgenome.</title>
        <authorList>
            <person name="Brown T."/>
            <person name="Elewa A."/>
            <person name="Iarovenko S."/>
            <person name="Subramanian E."/>
            <person name="Araus A.J."/>
            <person name="Petzold A."/>
            <person name="Susuki M."/>
            <person name="Suzuki K.-i.T."/>
            <person name="Hayashi T."/>
            <person name="Toyoda A."/>
            <person name="Oliveira C."/>
            <person name="Osipova E."/>
            <person name="Leigh N.D."/>
            <person name="Simon A."/>
            <person name="Yun M.H."/>
        </authorList>
    </citation>
    <scope>NUCLEOTIDE SEQUENCE</scope>
    <source>
        <strain evidence="2">20211129_DDA</strain>
        <tissue evidence="2">Liver</tissue>
    </source>
</reference>
<gene>
    <name evidence="2" type="ORF">NDU88_003528</name>
</gene>
<proteinExistence type="predicted"/>
<accession>A0AAV7MQU2</accession>
<dbReference type="Proteomes" id="UP001066276">
    <property type="component" value="Chromosome 9"/>
</dbReference>
<keyword evidence="3" id="KW-1185">Reference proteome</keyword>
<dbReference type="AlphaFoldDB" id="A0AAV7MQU2"/>
<comment type="caution">
    <text evidence="2">The sequence shown here is derived from an EMBL/GenBank/DDBJ whole genome shotgun (WGS) entry which is preliminary data.</text>
</comment>
<name>A0AAV7MQU2_PLEWA</name>
<feature type="region of interest" description="Disordered" evidence="1">
    <location>
        <begin position="1"/>
        <end position="25"/>
    </location>
</feature>
<dbReference type="EMBL" id="JANPWB010000013">
    <property type="protein sequence ID" value="KAJ1106125.1"/>
    <property type="molecule type" value="Genomic_DNA"/>
</dbReference>